<name>I8UJ63_9BACL</name>
<dbReference type="STRING" id="1196324.A374_04844"/>
<dbReference type="PATRIC" id="fig|1196324.3.peg.984"/>
<feature type="transmembrane region" description="Helical" evidence="1">
    <location>
        <begin position="95"/>
        <end position="113"/>
    </location>
</feature>
<protein>
    <submittedName>
        <fullName evidence="2">CcdC protein</fullName>
    </submittedName>
</protein>
<dbReference type="OrthoDB" id="120091at2"/>
<dbReference type="InterPro" id="IPR031306">
    <property type="entry name" value="CcdC"/>
</dbReference>
<reference evidence="2 3" key="1">
    <citation type="journal article" date="2012" name="J. Bacteriol.">
        <title>Genome of Bacillus macauensis ZFHKF-1, a Long-Chain-Forming Bacterium.</title>
        <authorList>
            <person name="Cai L."/>
            <person name="Zhang T."/>
        </authorList>
    </citation>
    <scope>NUCLEOTIDE SEQUENCE [LARGE SCALE GENOMIC DNA]</scope>
    <source>
        <strain evidence="2 3">ZFHKF-1</strain>
    </source>
</reference>
<dbReference type="eggNOG" id="COG4846">
    <property type="taxonomic scope" value="Bacteria"/>
</dbReference>
<dbReference type="PANTHER" id="PTHR39164:SF1">
    <property type="entry name" value="PROTEIN CCDC"/>
    <property type="match status" value="1"/>
</dbReference>
<feature type="transmembrane region" description="Helical" evidence="1">
    <location>
        <begin position="6"/>
        <end position="22"/>
    </location>
</feature>
<dbReference type="InterPro" id="IPR058247">
    <property type="entry name" value="DUF1453"/>
</dbReference>
<keyword evidence="1" id="KW-0812">Transmembrane</keyword>
<evidence type="ECO:0000256" key="1">
    <source>
        <dbReference type="SAM" id="Phobius"/>
    </source>
</evidence>
<dbReference type="Pfam" id="PF07301">
    <property type="entry name" value="DUF1453"/>
    <property type="match status" value="1"/>
</dbReference>
<accession>I8UJ63</accession>
<comment type="caution">
    <text evidence="2">The sequence shown here is derived from an EMBL/GenBank/DDBJ whole genome shotgun (WGS) entry which is preliminary data.</text>
</comment>
<proteinExistence type="predicted"/>
<dbReference type="EMBL" id="AKKV01000020">
    <property type="protein sequence ID" value="EIT86873.1"/>
    <property type="molecule type" value="Genomic_DNA"/>
</dbReference>
<dbReference type="Proteomes" id="UP000004080">
    <property type="component" value="Unassembled WGS sequence"/>
</dbReference>
<dbReference type="PANTHER" id="PTHR39164">
    <property type="entry name" value="PROTEIN CCDC"/>
    <property type="match status" value="1"/>
</dbReference>
<organism evidence="2 3">
    <name type="scientific">Fictibacillus macauensis ZFHKF-1</name>
    <dbReference type="NCBI Taxonomy" id="1196324"/>
    <lineage>
        <taxon>Bacteria</taxon>
        <taxon>Bacillati</taxon>
        <taxon>Bacillota</taxon>
        <taxon>Bacilli</taxon>
        <taxon>Bacillales</taxon>
        <taxon>Fictibacillaceae</taxon>
        <taxon>Fictibacillus</taxon>
    </lineage>
</organism>
<feature type="transmembrane region" description="Helical" evidence="1">
    <location>
        <begin position="125"/>
        <end position="143"/>
    </location>
</feature>
<feature type="transmembrane region" description="Helical" evidence="1">
    <location>
        <begin position="34"/>
        <end position="53"/>
    </location>
</feature>
<dbReference type="PIRSF" id="PIRSF021441">
    <property type="entry name" value="DUF1453"/>
    <property type="match status" value="1"/>
</dbReference>
<evidence type="ECO:0000313" key="3">
    <source>
        <dbReference type="Proteomes" id="UP000004080"/>
    </source>
</evidence>
<keyword evidence="1" id="KW-0472">Membrane</keyword>
<feature type="transmembrane region" description="Helical" evidence="1">
    <location>
        <begin position="59"/>
        <end position="75"/>
    </location>
</feature>
<dbReference type="AlphaFoldDB" id="I8UJ63"/>
<keyword evidence="1" id="KW-1133">Transmembrane helix</keyword>
<sequence length="152" mass="17322">MFLIVSSVFAVLMAVFIVFVRLKATSKPVDAKKVILPPFFMATGFLMFVFPVFRVTWSEAAEAFLVGCVFSLFLIKTSNFEKRGEAIYLKRSKGFVVILIALFLIRMGMKQFFGHYISVGETSGLFFIVAFGMILPWRFAMYFKFKKVKATS</sequence>
<evidence type="ECO:0000313" key="2">
    <source>
        <dbReference type="EMBL" id="EIT86873.1"/>
    </source>
</evidence>
<dbReference type="RefSeq" id="WP_007201068.1">
    <property type="nucleotide sequence ID" value="NZ_AKKV01000020.1"/>
</dbReference>
<gene>
    <name evidence="2" type="ORF">A374_04844</name>
</gene>
<keyword evidence="3" id="KW-1185">Reference proteome</keyword>